<evidence type="ECO:0000256" key="1">
    <source>
        <dbReference type="SAM" id="MobiDB-lite"/>
    </source>
</evidence>
<evidence type="ECO:0000313" key="6">
    <source>
        <dbReference type="WormBase" id="CBG26424"/>
    </source>
</evidence>
<feature type="signal peptide" evidence="3">
    <location>
        <begin position="1"/>
        <end position="21"/>
    </location>
</feature>
<proteinExistence type="predicted"/>
<gene>
    <name evidence="4 6" type="ORF">CBG26424</name>
    <name evidence="4" type="ORF">CBG_26424</name>
</gene>
<dbReference type="RefSeq" id="XP_045100295.1">
    <property type="nucleotide sequence ID" value="XM_045235279.1"/>
</dbReference>
<dbReference type="InParanoid" id="B6ILF7"/>
<keyword evidence="3" id="KW-0732">Signal</keyword>
<protein>
    <submittedName>
        <fullName evidence="4">Protein CBG26424</fullName>
    </submittedName>
</protein>
<accession>B6ILF7</accession>
<feature type="region of interest" description="Disordered" evidence="1">
    <location>
        <begin position="26"/>
        <end position="53"/>
    </location>
</feature>
<feature type="region of interest" description="Disordered" evidence="1">
    <location>
        <begin position="93"/>
        <end position="135"/>
    </location>
</feature>
<keyword evidence="5" id="KW-1185">Reference proteome</keyword>
<feature type="chain" id="PRO_5002844325" evidence="3">
    <location>
        <begin position="22"/>
        <end position="135"/>
    </location>
</feature>
<evidence type="ECO:0000256" key="2">
    <source>
        <dbReference type="SAM" id="Phobius"/>
    </source>
</evidence>
<feature type="compositionally biased region" description="Gly residues" evidence="1">
    <location>
        <begin position="42"/>
        <end position="53"/>
    </location>
</feature>
<organism evidence="4 5">
    <name type="scientific">Caenorhabditis briggsae</name>
    <dbReference type="NCBI Taxonomy" id="6238"/>
    <lineage>
        <taxon>Eukaryota</taxon>
        <taxon>Metazoa</taxon>
        <taxon>Ecdysozoa</taxon>
        <taxon>Nematoda</taxon>
        <taxon>Chromadorea</taxon>
        <taxon>Rhabditida</taxon>
        <taxon>Rhabditina</taxon>
        <taxon>Rhabditomorpha</taxon>
        <taxon>Rhabditoidea</taxon>
        <taxon>Rhabditidae</taxon>
        <taxon>Peloderinae</taxon>
        <taxon>Caenorhabditis</taxon>
    </lineage>
</organism>
<dbReference type="KEGG" id="cbr:CBG_26424"/>
<evidence type="ECO:0000313" key="4">
    <source>
        <dbReference type="EMBL" id="CAS00737.1"/>
    </source>
</evidence>
<evidence type="ECO:0000313" key="5">
    <source>
        <dbReference type="Proteomes" id="UP000008549"/>
    </source>
</evidence>
<keyword evidence="2" id="KW-0812">Transmembrane</keyword>
<keyword evidence="2" id="KW-0472">Membrane</keyword>
<dbReference type="CTD" id="68917902"/>
<dbReference type="HOGENOM" id="CLU_1887589_0_0_1"/>
<reference evidence="4 5" key="1">
    <citation type="journal article" date="2003" name="PLoS Biol.">
        <title>The genome sequence of Caenorhabditis briggsae: a platform for comparative genomics.</title>
        <authorList>
            <person name="Stein L.D."/>
            <person name="Bao Z."/>
            <person name="Blasiar D."/>
            <person name="Blumenthal T."/>
            <person name="Brent M.R."/>
            <person name="Chen N."/>
            <person name="Chinwalla A."/>
            <person name="Clarke L."/>
            <person name="Clee C."/>
            <person name="Coghlan A."/>
            <person name="Coulson A."/>
            <person name="D'Eustachio P."/>
            <person name="Fitch D.H."/>
            <person name="Fulton L.A."/>
            <person name="Fulton R.E."/>
            <person name="Griffiths-Jones S."/>
            <person name="Harris T.W."/>
            <person name="Hillier L.W."/>
            <person name="Kamath R."/>
            <person name="Kuwabara P.E."/>
            <person name="Mardis E.R."/>
            <person name="Marra M.A."/>
            <person name="Miner T.L."/>
            <person name="Minx P."/>
            <person name="Mullikin J.C."/>
            <person name="Plumb R.W."/>
            <person name="Rogers J."/>
            <person name="Schein J.E."/>
            <person name="Sohrmann M."/>
            <person name="Spieth J."/>
            <person name="Stajich J.E."/>
            <person name="Wei C."/>
            <person name="Willey D."/>
            <person name="Wilson R.K."/>
            <person name="Durbin R."/>
            <person name="Waterston R.H."/>
        </authorList>
    </citation>
    <scope>NUCLEOTIDE SEQUENCE [LARGE SCALE GENOMIC DNA]</scope>
    <source>
        <strain evidence="4 5">AF16</strain>
    </source>
</reference>
<sequence>MRLNLLFLFFLTLVLSDVALAKGAKRPAPRKGVGKKPPPRESGGGGRRGGHGFGDSRVSYCEMKLLLIFLTILLFFCSFSSGMYDKDTGVIGKRKFNRPGKPVKNGGVFNDVKVSEEKKKEMDQKSKDEKNHSFK</sequence>
<evidence type="ECO:0000256" key="3">
    <source>
        <dbReference type="SAM" id="SignalP"/>
    </source>
</evidence>
<feature type="compositionally biased region" description="Basic and acidic residues" evidence="1">
    <location>
        <begin position="113"/>
        <end position="135"/>
    </location>
</feature>
<dbReference type="AlphaFoldDB" id="B6ILF7"/>
<dbReference type="EMBL" id="HE601481">
    <property type="protein sequence ID" value="CAS00737.1"/>
    <property type="molecule type" value="Genomic_DNA"/>
</dbReference>
<name>B6ILF7_CAEBR</name>
<feature type="transmembrane region" description="Helical" evidence="2">
    <location>
        <begin position="65"/>
        <end position="84"/>
    </location>
</feature>
<reference evidence="4 5" key="2">
    <citation type="journal article" date="2011" name="PLoS Genet.">
        <title>Caenorhabditis briggsae recombinant inbred line genotypes reveal inter-strain incompatibility and the evolution of recombination.</title>
        <authorList>
            <person name="Ross J.A."/>
            <person name="Koboldt D.C."/>
            <person name="Staisch J.E."/>
            <person name="Chamberlin H.M."/>
            <person name="Gupta B.P."/>
            <person name="Miller R.D."/>
            <person name="Baird S.E."/>
            <person name="Haag E.S."/>
        </authorList>
    </citation>
    <scope>NUCLEOTIDE SEQUENCE [LARGE SCALE GENOMIC DNA]</scope>
    <source>
        <strain evidence="4 5">AF16</strain>
    </source>
</reference>
<dbReference type="GeneID" id="68917902"/>
<keyword evidence="2" id="KW-1133">Transmembrane helix</keyword>
<dbReference type="WormBase" id="CBG26424">
    <property type="protein sequence ID" value="CBP38921"/>
    <property type="gene ID" value="WBGene00087838"/>
</dbReference>
<dbReference type="Proteomes" id="UP000008549">
    <property type="component" value="Unassembled WGS sequence"/>
</dbReference>